<dbReference type="EMBL" id="CAIJEN010000003">
    <property type="protein sequence ID" value="CAD0084373.1"/>
    <property type="molecule type" value="Genomic_DNA"/>
</dbReference>
<dbReference type="PANTHER" id="PTHR35340">
    <property type="entry name" value="PQQ ENZYME REPEAT PROTEIN-RELATED"/>
    <property type="match status" value="1"/>
</dbReference>
<keyword evidence="1" id="KW-0732">Signal</keyword>
<proteinExistence type="predicted"/>
<evidence type="ECO:0000256" key="1">
    <source>
        <dbReference type="SAM" id="SignalP"/>
    </source>
</evidence>
<keyword evidence="3" id="KW-1185">Reference proteome</keyword>
<comment type="caution">
    <text evidence="2">The sequence shown here is derived from an EMBL/GenBank/DDBJ whole genome shotgun (WGS) entry which is preliminary data.</text>
</comment>
<feature type="signal peptide" evidence="1">
    <location>
        <begin position="1"/>
        <end position="31"/>
    </location>
</feature>
<dbReference type="AlphaFoldDB" id="A0A9N8P779"/>
<gene>
    <name evidence="2" type="ORF">AWRI4619_LOCUS2940</name>
</gene>
<evidence type="ECO:0008006" key="4">
    <source>
        <dbReference type="Google" id="ProtNLM"/>
    </source>
</evidence>
<evidence type="ECO:0000313" key="3">
    <source>
        <dbReference type="Proteomes" id="UP000716446"/>
    </source>
</evidence>
<reference evidence="2" key="1">
    <citation type="submission" date="2020-06" db="EMBL/GenBank/DDBJ databases">
        <authorList>
            <person name="Onetto C."/>
        </authorList>
    </citation>
    <scope>NUCLEOTIDE SEQUENCE</scope>
</reference>
<name>A0A9N8P779_9PEZI</name>
<sequence>MLCSLKACSGINSYWSLGLLAFAFLLTQVECTQDVSSSSWRSTAYEWGLLGRYPQQSFKSSPLQPPQMNTVRWDEQCAQGYTLLSLRGTMVSSPAGIMLDSDGDLIWMDETFGPYVMNLKVQEYKGEQYITFWSGDIGPGFGLGTYYMLDSHYQVFKQFSASNTLENDFHEYTITPDDTALLTSYDIISTDLSSLGVPGRGWLYDSLFREIDIETGEVMFEWRASNHFAVNDTFYPIGSTGQSPEAPFDFFHINSVDKDSDGNYIISSRFMHSIVCISANTGDILWTLGGHNNDFADLSEGRATDFAWQHHVSVQADNQLSIFDNANYKKWHEQFLGGGSEISRGMLVHLDTEDMTVELVQEFMNPGSRGTPQQGSMQVLDSGNVLLGWGYHAGYTEYTPDGQVLCDTHINPAMLFPFGFVHAYRAFRASTWSGRPNTQPDVYFDPADGHAFVSWMGATEVSDWILQTARTSTSSDELTFVDAVKVSKDGFETEIDVPSAEYQYLRVVAVDQAGTVLASSKIITVSKGTVSNQGNWKFTTATIMLWMMCFVAGVSYQKRLRSLVRKAQQNVEFHSWLQLWRKSRRSSTAKDEEEEERLYGD</sequence>
<organism evidence="2 3">
    <name type="scientific">Aureobasidium vineae</name>
    <dbReference type="NCBI Taxonomy" id="2773715"/>
    <lineage>
        <taxon>Eukaryota</taxon>
        <taxon>Fungi</taxon>
        <taxon>Dikarya</taxon>
        <taxon>Ascomycota</taxon>
        <taxon>Pezizomycotina</taxon>
        <taxon>Dothideomycetes</taxon>
        <taxon>Dothideomycetidae</taxon>
        <taxon>Dothideales</taxon>
        <taxon>Saccotheciaceae</taxon>
        <taxon>Aureobasidium</taxon>
    </lineage>
</organism>
<dbReference type="SUPFAM" id="SSF63829">
    <property type="entry name" value="Calcium-dependent phosphotriesterase"/>
    <property type="match status" value="1"/>
</dbReference>
<evidence type="ECO:0000313" key="2">
    <source>
        <dbReference type="EMBL" id="CAD0084373.1"/>
    </source>
</evidence>
<dbReference type="Proteomes" id="UP000716446">
    <property type="component" value="Unassembled WGS sequence"/>
</dbReference>
<dbReference type="PANTHER" id="PTHR35340:SF5">
    <property type="entry name" value="ASST-DOMAIN-CONTAINING PROTEIN"/>
    <property type="match status" value="1"/>
</dbReference>
<feature type="chain" id="PRO_5040434424" description="Arylsulfotransferase" evidence="1">
    <location>
        <begin position="32"/>
        <end position="601"/>
    </location>
</feature>
<dbReference type="Pfam" id="PF14269">
    <property type="entry name" value="Arylsulfotran_2"/>
    <property type="match status" value="1"/>
</dbReference>
<dbReference type="InterPro" id="IPR039535">
    <property type="entry name" value="ASST-like"/>
</dbReference>
<dbReference type="InterPro" id="IPR053143">
    <property type="entry name" value="Arylsulfate_ST"/>
</dbReference>
<protein>
    <recommendedName>
        <fullName evidence="4">Arylsulfotransferase</fullName>
    </recommendedName>
</protein>
<accession>A0A9N8P779</accession>